<evidence type="ECO:0000313" key="3">
    <source>
        <dbReference type="Proteomes" id="UP001219934"/>
    </source>
</evidence>
<sequence length="400" mass="43799">MLITKRGDEHGLRGVQSHRNTHSPSESLRLNLKVRRDTSPSCSEVRGRRSQQDFISQLQAIKAENDAQLVHVQPPAENKVPGVMEGALNREAEGDEASSAEIEYLRFQSLSLTHKHTSVYRISSPMTPPPLSIPFRAHLAITSPAPPPQRNQFRRLLHTVMACLWHLNAHWLKGEVAAKKGLVVAVMVGCSRVTNRAQEGGTGTPTQSPTTTPVPDAMLYCVGAEGRQAGSPLPLSLSRCTMMSPYLSGQRAVPYLPQPPLKGISSLTRAVPLLPDTQHLPTDFFLLWPGSRPVGLSLFFSPAEEVERGGQKGCHSSVVAVAWIFQRSCGWCGAEQCGVLGVEFGHGSFPVDEHNGTMTPQRNASNPRSFCSVRLAGSHYRLREDARILTPDFSLIKDQD</sequence>
<reference evidence="2" key="1">
    <citation type="submission" date="2022-11" db="EMBL/GenBank/DDBJ databases">
        <title>Chromosome-level genome of Pogonophryne albipinna.</title>
        <authorList>
            <person name="Jo E."/>
        </authorList>
    </citation>
    <scope>NUCLEOTIDE SEQUENCE</scope>
    <source>
        <strain evidence="2">SGF0006</strain>
        <tissue evidence="2">Muscle</tissue>
    </source>
</reference>
<dbReference type="EMBL" id="JAPTMU010000005">
    <property type="protein sequence ID" value="KAJ4943661.1"/>
    <property type="molecule type" value="Genomic_DNA"/>
</dbReference>
<dbReference type="Proteomes" id="UP001219934">
    <property type="component" value="Unassembled WGS sequence"/>
</dbReference>
<keyword evidence="3" id="KW-1185">Reference proteome</keyword>
<evidence type="ECO:0000313" key="2">
    <source>
        <dbReference type="EMBL" id="KAJ4943661.1"/>
    </source>
</evidence>
<feature type="region of interest" description="Disordered" evidence="1">
    <location>
        <begin position="1"/>
        <end position="28"/>
    </location>
</feature>
<name>A0AAD6FQY1_9TELE</name>
<gene>
    <name evidence="2" type="ORF">JOQ06_006159</name>
</gene>
<evidence type="ECO:0000256" key="1">
    <source>
        <dbReference type="SAM" id="MobiDB-lite"/>
    </source>
</evidence>
<accession>A0AAD6FQY1</accession>
<feature type="compositionally biased region" description="Basic and acidic residues" evidence="1">
    <location>
        <begin position="1"/>
        <end position="12"/>
    </location>
</feature>
<comment type="caution">
    <text evidence="2">The sequence shown here is derived from an EMBL/GenBank/DDBJ whole genome shotgun (WGS) entry which is preliminary data.</text>
</comment>
<protein>
    <submittedName>
        <fullName evidence="2">Uncharacterized protein</fullName>
    </submittedName>
</protein>
<dbReference type="AlphaFoldDB" id="A0AAD6FQY1"/>
<proteinExistence type="predicted"/>
<organism evidence="2 3">
    <name type="scientific">Pogonophryne albipinna</name>
    <dbReference type="NCBI Taxonomy" id="1090488"/>
    <lineage>
        <taxon>Eukaryota</taxon>
        <taxon>Metazoa</taxon>
        <taxon>Chordata</taxon>
        <taxon>Craniata</taxon>
        <taxon>Vertebrata</taxon>
        <taxon>Euteleostomi</taxon>
        <taxon>Actinopterygii</taxon>
        <taxon>Neopterygii</taxon>
        <taxon>Teleostei</taxon>
        <taxon>Neoteleostei</taxon>
        <taxon>Acanthomorphata</taxon>
        <taxon>Eupercaria</taxon>
        <taxon>Perciformes</taxon>
        <taxon>Notothenioidei</taxon>
        <taxon>Pogonophryne</taxon>
    </lineage>
</organism>